<accession>K2RN41</accession>
<feature type="compositionally biased region" description="Polar residues" evidence="8">
    <location>
        <begin position="7"/>
        <end position="20"/>
    </location>
</feature>
<dbReference type="GO" id="GO:0008270">
    <property type="term" value="F:zinc ion binding"/>
    <property type="evidence" value="ECO:0007669"/>
    <property type="project" value="InterPro"/>
</dbReference>
<evidence type="ECO:0000256" key="4">
    <source>
        <dbReference type="ARBA" id="ARBA00023015"/>
    </source>
</evidence>
<dbReference type="eggNOG" id="ENOG502SHBJ">
    <property type="taxonomic scope" value="Eukaryota"/>
</dbReference>
<dbReference type="PROSITE" id="PS50048">
    <property type="entry name" value="ZN2_CY6_FUNGAL_2"/>
    <property type="match status" value="1"/>
</dbReference>
<gene>
    <name evidence="10" type="ORF">MPH_06757</name>
</gene>
<dbReference type="InterPro" id="IPR001138">
    <property type="entry name" value="Zn2Cys6_DnaBD"/>
</dbReference>
<evidence type="ECO:0000256" key="2">
    <source>
        <dbReference type="ARBA" id="ARBA00022723"/>
    </source>
</evidence>
<dbReference type="GO" id="GO:0005634">
    <property type="term" value="C:nucleus"/>
    <property type="evidence" value="ECO:0007669"/>
    <property type="project" value="UniProtKB-SubCell"/>
</dbReference>
<dbReference type="GO" id="GO:0043565">
    <property type="term" value="F:sequence-specific DNA binding"/>
    <property type="evidence" value="ECO:0007669"/>
    <property type="project" value="TreeGrafter"/>
</dbReference>
<comment type="subcellular location">
    <subcellularLocation>
        <location evidence="1">Nucleus</location>
    </subcellularLocation>
</comment>
<dbReference type="PROSITE" id="PS00463">
    <property type="entry name" value="ZN2_CY6_FUNGAL_1"/>
    <property type="match status" value="1"/>
</dbReference>
<dbReference type="InterPro" id="IPR052202">
    <property type="entry name" value="Yeast_MetPath_Reg"/>
</dbReference>
<evidence type="ECO:0000256" key="8">
    <source>
        <dbReference type="SAM" id="MobiDB-lite"/>
    </source>
</evidence>
<dbReference type="PANTHER" id="PTHR47782">
    <property type="entry name" value="ZN(II)2CYS6 TRANSCRIPTION FACTOR (EUROFUNG)-RELATED"/>
    <property type="match status" value="1"/>
</dbReference>
<reference evidence="10 11" key="1">
    <citation type="journal article" date="2012" name="BMC Genomics">
        <title>Tools to kill: Genome of one of the most destructive plant pathogenic fungi Macrophomina phaseolina.</title>
        <authorList>
            <person name="Islam M.S."/>
            <person name="Haque M.S."/>
            <person name="Islam M.M."/>
            <person name="Emdad E.M."/>
            <person name="Halim A."/>
            <person name="Hossen Q.M.M."/>
            <person name="Hossain M.Z."/>
            <person name="Ahmed B."/>
            <person name="Rahim S."/>
            <person name="Rahman M.S."/>
            <person name="Alam M.M."/>
            <person name="Hou S."/>
            <person name="Wan X."/>
            <person name="Saito J.A."/>
            <person name="Alam M."/>
        </authorList>
    </citation>
    <scope>NUCLEOTIDE SEQUENCE [LARGE SCALE GENOMIC DNA]</scope>
    <source>
        <strain evidence="10 11">MS6</strain>
    </source>
</reference>
<feature type="compositionally biased region" description="Basic and acidic residues" evidence="8">
    <location>
        <begin position="615"/>
        <end position="629"/>
    </location>
</feature>
<dbReference type="CDD" id="cd14723">
    <property type="entry name" value="ZIP_Ppr1"/>
    <property type="match status" value="1"/>
</dbReference>
<dbReference type="Proteomes" id="UP000007129">
    <property type="component" value="Unassembled WGS sequence"/>
</dbReference>
<evidence type="ECO:0000313" key="10">
    <source>
        <dbReference type="EMBL" id="EKG16063.1"/>
    </source>
</evidence>
<evidence type="ECO:0000256" key="5">
    <source>
        <dbReference type="ARBA" id="ARBA00023125"/>
    </source>
</evidence>
<dbReference type="GO" id="GO:0006351">
    <property type="term" value="P:DNA-templated transcription"/>
    <property type="evidence" value="ECO:0007669"/>
    <property type="project" value="InterPro"/>
</dbReference>
<dbReference type="GO" id="GO:0045944">
    <property type="term" value="P:positive regulation of transcription by RNA polymerase II"/>
    <property type="evidence" value="ECO:0007669"/>
    <property type="project" value="TreeGrafter"/>
</dbReference>
<comment type="caution">
    <text evidence="10">The sequence shown here is derived from an EMBL/GenBank/DDBJ whole genome shotgun (WGS) entry which is preliminary data.</text>
</comment>
<evidence type="ECO:0000313" key="11">
    <source>
        <dbReference type="Proteomes" id="UP000007129"/>
    </source>
</evidence>
<dbReference type="GO" id="GO:0000981">
    <property type="term" value="F:DNA-binding transcription factor activity, RNA polymerase II-specific"/>
    <property type="evidence" value="ECO:0007669"/>
    <property type="project" value="InterPro"/>
</dbReference>
<dbReference type="OrthoDB" id="2399539at2759"/>
<dbReference type="InParanoid" id="K2RN41"/>
<dbReference type="InterPro" id="IPR036864">
    <property type="entry name" value="Zn2-C6_fun-type_DNA-bd_sf"/>
</dbReference>
<dbReference type="PANTHER" id="PTHR47782:SF1">
    <property type="entry name" value="PYRIMIDINE PATHWAY REGULATORY PROTEIN 1"/>
    <property type="match status" value="1"/>
</dbReference>
<evidence type="ECO:0000256" key="7">
    <source>
        <dbReference type="ARBA" id="ARBA00023242"/>
    </source>
</evidence>
<keyword evidence="7" id="KW-0539">Nucleus</keyword>
<keyword evidence="5" id="KW-0238">DNA-binding</keyword>
<keyword evidence="4" id="KW-0805">Transcription regulation</keyword>
<sequence>MPPTTQPPSGESATHPPSDQQRARKRPKIRRTTFACARCHRRKIKCDGLKPACSNCVQAKQPCNGILDGESKTVIPRSIAQYLQEKIQEKELLLRKLGVDPDSDNAPQVVNLYAGNSGGLAAPSPALAEQQLDVNRPHFDLATETARSFSVALSRELLVSHIRFPYGTFLFASSHLPSVTPAPVESDIREDYFKPKNTSNPLEQIPRDVTERLVRNYVERISPLYPYFDRQELWTRYNRVSSAQRLGDNSASQHDVFVVSMMIAISIMTSKASDSAKVASSSERIFQHALNHADALYETSFQSLQGTLLLIQYSYLMPRAASLWDIVGLAMRMALELGLHRDPEEVAGYTLTDSEMELRRCVFWVLYIFDRSICATSHRRLGVADESISTKYPSGMDGTYFLNNILFRRIQSELWTVNYLRRGLPLLKDEGSYAAWVDDIEHRMQSWRSGVTKRRSDSPEWYDIAVWHGFVFLHRPCPRNPFPPAESLIKCFEAATEVAAGYWENAHSGFLKYSWHAVHHGFEAAMAMLYALRHCKTQLKERHGTRKILETVHLFSSLFVLMSERWSQAHASLESYERCKTTVMRELMQQGSPASPGENDELHRMILPQQAQVEKGGRVKREREIDKSESSTPASATTSTEVTGRLQKKRSFIDTHLSVPVERIPGNVATPMRQLTLLPGSPSPFVPQATVRGSESEPNSTTESSPQPPSVANLSHAPQLPLAPSSHVSWPAPPMAQLSHLQQQRQPGVFAAVAGPVPVPVQVQVPVPEYQNFHAGHDMWTTPGQSTANTHTSMDWEDMVMQPDQTGIDGMMLWSM</sequence>
<feature type="compositionally biased region" description="Low complexity" evidence="8">
    <location>
        <begin position="630"/>
        <end position="643"/>
    </location>
</feature>
<dbReference type="CDD" id="cd00067">
    <property type="entry name" value="GAL4"/>
    <property type="match status" value="1"/>
</dbReference>
<dbReference type="SMART" id="SM00066">
    <property type="entry name" value="GAL4"/>
    <property type="match status" value="1"/>
</dbReference>
<evidence type="ECO:0000256" key="1">
    <source>
        <dbReference type="ARBA" id="ARBA00004123"/>
    </source>
</evidence>
<dbReference type="Pfam" id="PF04082">
    <property type="entry name" value="Fungal_trans"/>
    <property type="match status" value="1"/>
</dbReference>
<dbReference type="InterPro" id="IPR007219">
    <property type="entry name" value="XnlR_reg_dom"/>
</dbReference>
<dbReference type="VEuPathDB" id="FungiDB:MPH_06757"/>
<evidence type="ECO:0000259" key="9">
    <source>
        <dbReference type="PROSITE" id="PS50048"/>
    </source>
</evidence>
<dbReference type="CDD" id="cd12148">
    <property type="entry name" value="fungal_TF_MHR"/>
    <property type="match status" value="1"/>
</dbReference>
<evidence type="ECO:0000256" key="6">
    <source>
        <dbReference type="ARBA" id="ARBA00023163"/>
    </source>
</evidence>
<keyword evidence="6" id="KW-0804">Transcription</keyword>
<dbReference type="SUPFAM" id="SSF57701">
    <property type="entry name" value="Zn2/Cys6 DNA-binding domain"/>
    <property type="match status" value="1"/>
</dbReference>
<evidence type="ECO:0000256" key="3">
    <source>
        <dbReference type="ARBA" id="ARBA00022833"/>
    </source>
</evidence>
<dbReference type="Pfam" id="PF00172">
    <property type="entry name" value="Zn_clus"/>
    <property type="match status" value="1"/>
</dbReference>
<dbReference type="Gene3D" id="4.10.240.10">
    <property type="entry name" value="Zn(2)-C6 fungal-type DNA-binding domain"/>
    <property type="match status" value="1"/>
</dbReference>
<dbReference type="EMBL" id="AHHD01000286">
    <property type="protein sequence ID" value="EKG16063.1"/>
    <property type="molecule type" value="Genomic_DNA"/>
</dbReference>
<dbReference type="HOGENOM" id="CLU_018404_0_0_1"/>
<dbReference type="AlphaFoldDB" id="K2RN41"/>
<feature type="domain" description="Zn(2)-C6 fungal-type" evidence="9">
    <location>
        <begin position="35"/>
        <end position="63"/>
    </location>
</feature>
<keyword evidence="3" id="KW-0862">Zinc</keyword>
<dbReference type="SMART" id="SM00906">
    <property type="entry name" value="Fungal_trans"/>
    <property type="match status" value="1"/>
</dbReference>
<organism evidence="10 11">
    <name type="scientific">Macrophomina phaseolina (strain MS6)</name>
    <name type="common">Charcoal rot fungus</name>
    <dbReference type="NCBI Taxonomy" id="1126212"/>
    <lineage>
        <taxon>Eukaryota</taxon>
        <taxon>Fungi</taxon>
        <taxon>Dikarya</taxon>
        <taxon>Ascomycota</taxon>
        <taxon>Pezizomycotina</taxon>
        <taxon>Dothideomycetes</taxon>
        <taxon>Dothideomycetes incertae sedis</taxon>
        <taxon>Botryosphaeriales</taxon>
        <taxon>Botryosphaeriaceae</taxon>
        <taxon>Macrophomina</taxon>
    </lineage>
</organism>
<feature type="region of interest" description="Disordered" evidence="8">
    <location>
        <begin position="674"/>
        <end position="733"/>
    </location>
</feature>
<name>K2RN41_MACPH</name>
<feature type="region of interest" description="Disordered" evidence="8">
    <location>
        <begin position="609"/>
        <end position="647"/>
    </location>
</feature>
<keyword evidence="2" id="KW-0479">Metal-binding</keyword>
<feature type="compositionally biased region" description="Low complexity" evidence="8">
    <location>
        <begin position="696"/>
        <end position="705"/>
    </location>
</feature>
<protein>
    <recommendedName>
        <fullName evidence="9">Zn(2)-C6 fungal-type domain-containing protein</fullName>
    </recommendedName>
</protein>
<feature type="region of interest" description="Disordered" evidence="8">
    <location>
        <begin position="1"/>
        <end position="29"/>
    </location>
</feature>
<proteinExistence type="predicted"/>